<dbReference type="Pfam" id="PF13091">
    <property type="entry name" value="PLDc_2"/>
    <property type="match status" value="2"/>
</dbReference>
<accession>A0A1I6FMP0</accession>
<dbReference type="Pfam" id="PF13396">
    <property type="entry name" value="PLDc_N"/>
    <property type="match status" value="1"/>
</dbReference>
<dbReference type="NCBIfam" id="TIGR04265">
    <property type="entry name" value="bac_cardiolipin"/>
    <property type="match status" value="1"/>
</dbReference>
<keyword evidence="2 12" id="KW-1003">Cell membrane</keyword>
<gene>
    <name evidence="15" type="ORF">SAMN04490243_0049</name>
</gene>
<comment type="similarity">
    <text evidence="12">Belongs to the phospholipase D family. Cardiolipin synthase subfamily.</text>
</comment>
<feature type="transmembrane region" description="Helical" evidence="12">
    <location>
        <begin position="12"/>
        <end position="30"/>
    </location>
</feature>
<evidence type="ECO:0000256" key="2">
    <source>
        <dbReference type="ARBA" id="ARBA00022475"/>
    </source>
</evidence>
<keyword evidence="7 12" id="KW-1133">Transmembrane helix</keyword>
<dbReference type="InterPro" id="IPR022924">
    <property type="entry name" value="Cardiolipin_synthase"/>
</dbReference>
<evidence type="ECO:0000256" key="1">
    <source>
        <dbReference type="ARBA" id="ARBA00004651"/>
    </source>
</evidence>
<feature type="transmembrane region" description="Helical" evidence="12">
    <location>
        <begin position="39"/>
        <end position="59"/>
    </location>
</feature>
<evidence type="ECO:0000256" key="8">
    <source>
        <dbReference type="ARBA" id="ARBA00023098"/>
    </source>
</evidence>
<feature type="domain" description="PLD phosphodiesterase" evidence="14">
    <location>
        <begin position="221"/>
        <end position="248"/>
    </location>
</feature>
<reference evidence="15 16" key="1">
    <citation type="submission" date="2016-10" db="EMBL/GenBank/DDBJ databases">
        <authorList>
            <person name="de Groot N.N."/>
        </authorList>
    </citation>
    <scope>NUCLEOTIDE SEQUENCE [LARGE SCALE GENOMIC DNA]</scope>
    <source>
        <strain evidence="15 16">DSM 21019</strain>
    </source>
</reference>
<dbReference type="PANTHER" id="PTHR21248">
    <property type="entry name" value="CARDIOLIPIN SYNTHASE"/>
    <property type="match status" value="1"/>
</dbReference>
<evidence type="ECO:0000256" key="12">
    <source>
        <dbReference type="HAMAP-Rule" id="MF_01916"/>
    </source>
</evidence>
<dbReference type="GO" id="GO:0008808">
    <property type="term" value="F:cardiolipin synthase activity"/>
    <property type="evidence" value="ECO:0007669"/>
    <property type="project" value="UniProtKB-UniRule"/>
</dbReference>
<evidence type="ECO:0000256" key="10">
    <source>
        <dbReference type="ARBA" id="ARBA00023209"/>
    </source>
</evidence>
<dbReference type="SUPFAM" id="SSF56024">
    <property type="entry name" value="Phospholipase D/nuclease"/>
    <property type="match status" value="2"/>
</dbReference>
<feature type="active site" evidence="12">
    <location>
        <position position="405"/>
    </location>
</feature>
<dbReference type="CDD" id="cd09110">
    <property type="entry name" value="PLDc_CLS_1"/>
    <property type="match status" value="1"/>
</dbReference>
<evidence type="ECO:0000256" key="3">
    <source>
        <dbReference type="ARBA" id="ARBA00022516"/>
    </source>
</evidence>
<sequence>MADWFNSQLWKFLLLGNYIFVVILSVVVLLKNRNPSKTMAYIFALATLPFIGLLVYYLFGMDYRKDKIFTRKYLHDNKRLKSWRKKFREDDAKVAAFARDNAPWIVKLHELLEFNERSILTFENQVDILQDGEAKFKCLKEDLKKAERHIHIEYFVLRDDVTGISILNILCEKAEQGVAVRLIYDSVGSSLSRKTKKRLDDSGIEHHPFMPVVFTRFTSKFNYRDHRKIVVIDGQVGFVGGINIKDEYDNSIGNSRYWRDTHLRLEGPAAGSLQAIFLLSWEFVSGERPPEDADLFPNKPSSSKDPVAIQIASSGPDSDWANIMEALFMAINNAHEYVYITTPYFIPNSAMKTALSTAARCGVDVRILIPYKSDSWVAQYATDSFIEELIEAGVKIYRYKKGFVHSKTMAVDDVLASVGTANLDYRSFSINFEVNALLYGQSKAKEVKEVFLEDIEEAELVDLERWEARGITRKLKESVTRLVAPLL</sequence>
<dbReference type="PANTHER" id="PTHR21248:SF22">
    <property type="entry name" value="PHOSPHOLIPASE D"/>
    <property type="match status" value="1"/>
</dbReference>
<dbReference type="CDD" id="cd09112">
    <property type="entry name" value="PLDc_CLS_2"/>
    <property type="match status" value="1"/>
</dbReference>
<dbReference type="SMART" id="SM00155">
    <property type="entry name" value="PLDc"/>
    <property type="match status" value="2"/>
</dbReference>
<dbReference type="OrthoDB" id="9762009at2"/>
<dbReference type="Proteomes" id="UP000199534">
    <property type="component" value="Unassembled WGS sequence"/>
</dbReference>
<dbReference type="GO" id="GO:0005886">
    <property type="term" value="C:plasma membrane"/>
    <property type="evidence" value="ECO:0007669"/>
    <property type="project" value="UniProtKB-SubCell"/>
</dbReference>
<organism evidence="15 16">
    <name type="scientific">Robiginitalea myxolifaciens</name>
    <dbReference type="NCBI Taxonomy" id="400055"/>
    <lineage>
        <taxon>Bacteria</taxon>
        <taxon>Pseudomonadati</taxon>
        <taxon>Bacteroidota</taxon>
        <taxon>Flavobacteriia</taxon>
        <taxon>Flavobacteriales</taxon>
        <taxon>Flavobacteriaceae</taxon>
        <taxon>Robiginitalea</taxon>
    </lineage>
</organism>
<feature type="active site" evidence="12">
    <location>
        <position position="412"/>
    </location>
</feature>
<feature type="active site" evidence="12">
    <location>
        <position position="226"/>
    </location>
</feature>
<evidence type="ECO:0000256" key="5">
    <source>
        <dbReference type="ARBA" id="ARBA00022692"/>
    </source>
</evidence>
<keyword evidence="10 12" id="KW-0594">Phospholipid biosynthesis</keyword>
<keyword evidence="9 12" id="KW-0472">Membrane</keyword>
<comment type="function">
    <text evidence="12">Catalyzes the reversible phosphatidyl group transfer from one phosphatidylglycerol molecule to another to form cardiolipin (CL) (diphosphatidylglycerol) and glycerol.</text>
</comment>
<evidence type="ECO:0000313" key="16">
    <source>
        <dbReference type="Proteomes" id="UP000199534"/>
    </source>
</evidence>
<dbReference type="AlphaFoldDB" id="A0A1I6FMP0"/>
<dbReference type="Gene3D" id="3.30.870.10">
    <property type="entry name" value="Endonuclease Chain A"/>
    <property type="match status" value="2"/>
</dbReference>
<keyword evidence="6" id="KW-0677">Repeat</keyword>
<keyword evidence="11 12" id="KW-1208">Phospholipid metabolism</keyword>
<evidence type="ECO:0000256" key="13">
    <source>
        <dbReference type="NCBIfam" id="TIGR04265"/>
    </source>
</evidence>
<dbReference type="InterPro" id="IPR001736">
    <property type="entry name" value="PLipase_D/transphosphatidylase"/>
</dbReference>
<keyword evidence="4 12" id="KW-0808">Transferase</keyword>
<dbReference type="RefSeq" id="WP_092979745.1">
    <property type="nucleotide sequence ID" value="NZ_FOYQ01000001.1"/>
</dbReference>
<protein>
    <recommendedName>
        <fullName evidence="12 13">Cardiolipin synthase</fullName>
        <shortName evidence="12">CL synthase</shortName>
        <ecNumber evidence="12 13">2.7.8.-</ecNumber>
    </recommendedName>
</protein>
<dbReference type="PROSITE" id="PS50035">
    <property type="entry name" value="PLD"/>
    <property type="match status" value="2"/>
</dbReference>
<evidence type="ECO:0000256" key="11">
    <source>
        <dbReference type="ARBA" id="ARBA00023264"/>
    </source>
</evidence>
<feature type="active site" evidence="12">
    <location>
        <position position="233"/>
    </location>
</feature>
<evidence type="ECO:0000256" key="9">
    <source>
        <dbReference type="ARBA" id="ARBA00023136"/>
    </source>
</evidence>
<keyword evidence="8 12" id="KW-0443">Lipid metabolism</keyword>
<feature type="active site" evidence="12">
    <location>
        <position position="407"/>
    </location>
</feature>
<evidence type="ECO:0000256" key="7">
    <source>
        <dbReference type="ARBA" id="ARBA00022989"/>
    </source>
</evidence>
<comment type="subcellular location">
    <subcellularLocation>
        <location evidence="1 12">Cell membrane</location>
        <topology evidence="1 12">Multi-pass membrane protein</topology>
    </subcellularLocation>
</comment>
<feature type="domain" description="PLD phosphodiesterase" evidence="14">
    <location>
        <begin position="400"/>
        <end position="427"/>
    </location>
</feature>
<dbReference type="STRING" id="400055.SAMN04490243_0049"/>
<dbReference type="InterPro" id="IPR027379">
    <property type="entry name" value="CLS_N"/>
</dbReference>
<keyword evidence="16" id="KW-1185">Reference proteome</keyword>
<evidence type="ECO:0000256" key="6">
    <source>
        <dbReference type="ARBA" id="ARBA00022737"/>
    </source>
</evidence>
<evidence type="ECO:0000256" key="4">
    <source>
        <dbReference type="ARBA" id="ARBA00022679"/>
    </source>
</evidence>
<dbReference type="HAMAP" id="MF_01916">
    <property type="entry name" value="Cardiolipin_synth_Cls"/>
    <property type="match status" value="1"/>
</dbReference>
<comment type="catalytic activity">
    <reaction evidence="12">
        <text>2 a 1,2-diacyl-sn-glycero-3-phospho-(1'-sn-glycerol) = a cardiolipin + glycerol</text>
        <dbReference type="Rhea" id="RHEA:31451"/>
        <dbReference type="ChEBI" id="CHEBI:17754"/>
        <dbReference type="ChEBI" id="CHEBI:62237"/>
        <dbReference type="ChEBI" id="CHEBI:64716"/>
    </reaction>
</comment>
<dbReference type="EC" id="2.7.8.-" evidence="12 13"/>
<evidence type="ECO:0000313" key="15">
    <source>
        <dbReference type="EMBL" id="SFR31222.1"/>
    </source>
</evidence>
<keyword evidence="5 12" id="KW-0812">Transmembrane</keyword>
<dbReference type="InterPro" id="IPR030874">
    <property type="entry name" value="Cardiolipin_synth_Firmi"/>
</dbReference>
<dbReference type="EMBL" id="FOYQ01000001">
    <property type="protein sequence ID" value="SFR31222.1"/>
    <property type="molecule type" value="Genomic_DNA"/>
</dbReference>
<feature type="active site" evidence="12">
    <location>
        <position position="228"/>
    </location>
</feature>
<dbReference type="GO" id="GO:0032049">
    <property type="term" value="P:cardiolipin biosynthetic process"/>
    <property type="evidence" value="ECO:0007669"/>
    <property type="project" value="UniProtKB-UniRule"/>
</dbReference>
<keyword evidence="3 12" id="KW-0444">Lipid biosynthesis</keyword>
<dbReference type="InterPro" id="IPR025202">
    <property type="entry name" value="PLD-like_dom"/>
</dbReference>
<evidence type="ECO:0000259" key="14">
    <source>
        <dbReference type="PROSITE" id="PS50035"/>
    </source>
</evidence>
<proteinExistence type="inferred from homology"/>
<name>A0A1I6FMP0_9FLAO</name>